<dbReference type="SUPFAM" id="SSF56349">
    <property type="entry name" value="DNA breaking-rejoining enzymes"/>
    <property type="match status" value="1"/>
</dbReference>
<dbReference type="STRING" id="5217.A0A4Q1BPX4"/>
<dbReference type="PANTHER" id="PTHR37784">
    <property type="entry name" value="PROTEIN MSN1"/>
    <property type="match status" value="1"/>
</dbReference>
<dbReference type="VEuPathDB" id="FungiDB:TREMEDRAFT_26069"/>
<feature type="domain" description="Transcription activator GCR1-like" evidence="1">
    <location>
        <begin position="595"/>
        <end position="675"/>
    </location>
</feature>
<evidence type="ECO:0000259" key="2">
    <source>
        <dbReference type="Pfam" id="PF16787"/>
    </source>
</evidence>
<dbReference type="Pfam" id="PF12550">
    <property type="entry name" value="GCR1_C"/>
    <property type="match status" value="1"/>
</dbReference>
<gene>
    <name evidence="3" type="ORF">M231_02877</name>
</gene>
<organism evidence="3 4">
    <name type="scientific">Tremella mesenterica</name>
    <name type="common">Jelly fungus</name>
    <dbReference type="NCBI Taxonomy" id="5217"/>
    <lineage>
        <taxon>Eukaryota</taxon>
        <taxon>Fungi</taxon>
        <taxon>Dikarya</taxon>
        <taxon>Basidiomycota</taxon>
        <taxon>Agaricomycotina</taxon>
        <taxon>Tremellomycetes</taxon>
        <taxon>Tremellales</taxon>
        <taxon>Tremellaceae</taxon>
        <taxon>Tremella</taxon>
    </lineage>
</organism>
<evidence type="ECO:0000313" key="3">
    <source>
        <dbReference type="EMBL" id="RXK39822.1"/>
    </source>
</evidence>
<dbReference type="Gene3D" id="1.10.443.20">
    <property type="entry name" value="Centromere DNA-binding protein complex CBF3 subunit, domain 2"/>
    <property type="match status" value="1"/>
</dbReference>
<dbReference type="VEuPathDB" id="FungiDB:TREMEDRAFT_63976"/>
<protein>
    <recommendedName>
        <fullName evidence="5">Ndc10 domain-containing protein</fullName>
    </recommendedName>
</protein>
<dbReference type="PANTHER" id="PTHR37784:SF2">
    <property type="entry name" value="HIGH-OSMOLARITY-INDUCED TRANSCRIPTION PROTEIN 1"/>
    <property type="match status" value="1"/>
</dbReference>
<dbReference type="InterPro" id="IPR038279">
    <property type="entry name" value="Ndc10_dom2_sf"/>
</dbReference>
<evidence type="ECO:0000259" key="1">
    <source>
        <dbReference type="Pfam" id="PF12550"/>
    </source>
</evidence>
<dbReference type="Pfam" id="PF16787">
    <property type="entry name" value="NDC10_II"/>
    <property type="match status" value="1"/>
</dbReference>
<dbReference type="InterPro" id="IPR052146">
    <property type="entry name" value="HOT1"/>
</dbReference>
<dbReference type="GO" id="GO:0000981">
    <property type="term" value="F:DNA-binding transcription factor activity, RNA polymerase II-specific"/>
    <property type="evidence" value="ECO:0007669"/>
    <property type="project" value="TreeGrafter"/>
</dbReference>
<proteinExistence type="predicted"/>
<comment type="caution">
    <text evidence="3">The sequence shown here is derived from an EMBL/GenBank/DDBJ whole genome shotgun (WGS) entry which is preliminary data.</text>
</comment>
<reference evidence="3 4" key="1">
    <citation type="submission" date="2016-06" db="EMBL/GenBank/DDBJ databases">
        <title>Evolution of pathogenesis and genome organization in the Tremellales.</title>
        <authorList>
            <person name="Cuomo C."/>
            <person name="Litvintseva A."/>
            <person name="Heitman J."/>
            <person name="Chen Y."/>
            <person name="Sun S."/>
            <person name="Springer D."/>
            <person name="Dromer F."/>
            <person name="Young S."/>
            <person name="Zeng Q."/>
            <person name="Chapman S."/>
            <person name="Gujja S."/>
            <person name="Saif S."/>
            <person name="Birren B."/>
        </authorList>
    </citation>
    <scope>NUCLEOTIDE SEQUENCE [LARGE SCALE GENOMIC DNA]</scope>
    <source>
        <strain evidence="3 4">ATCC 28783</strain>
    </source>
</reference>
<keyword evidence="4" id="KW-1185">Reference proteome</keyword>
<dbReference type="AlphaFoldDB" id="A0A4Q1BPX4"/>
<feature type="domain" description="Ndc10" evidence="2">
    <location>
        <begin position="168"/>
        <end position="496"/>
    </location>
</feature>
<evidence type="ECO:0000313" key="4">
    <source>
        <dbReference type="Proteomes" id="UP000289152"/>
    </source>
</evidence>
<dbReference type="OrthoDB" id="3065555at2759"/>
<dbReference type="InterPro" id="IPR031872">
    <property type="entry name" value="NDC10_II"/>
</dbReference>
<dbReference type="InterPro" id="IPR011010">
    <property type="entry name" value="DNA_brk_join_enz"/>
</dbReference>
<name>A0A4Q1BPX4_TREME</name>
<dbReference type="InParanoid" id="A0A4Q1BPX4"/>
<dbReference type="GO" id="GO:0000978">
    <property type="term" value="F:RNA polymerase II cis-regulatory region sequence-specific DNA binding"/>
    <property type="evidence" value="ECO:0007669"/>
    <property type="project" value="TreeGrafter"/>
</dbReference>
<sequence>MPRHAKQNPNLTTSTPYVTPQARNAVDGTVDLEQYNLATVTPQLALLFLYEVILTAPRQKNSKSLAIAEEEDDTFEDVDMSSIDSTLAEDPSQYSDETEQQRLVQTQAEIDHLLLSRPGPSSSNRGRAKSILLLIIQALTIILECQLSWSTVHGWVAALVNLWEQQVKRGINNFTSPRSVHTATIISVLRKFTERRKKLLFEDKGKQLFYDGYKDTKQLARSFAHYMERNNEEGLRDALAQALGVYGMLRSDNQRRMLLSDLSSEIALNEGPTACLLVVLVLHSSKTNASGKAEYAAFIRNKDLSVCPVFLLSLYLFARYVFYCGPSPSGFPNLATRANWYDLPLLSDGKNRLKEVSYDTQRRAINEALKAANVHTYQKTHVNRRLGARLAEQGGASPDEIARAGHWAHSVLEIHYLTHIPRKTLRALAGFPVEGKGFFLPRAVTPSPTLLRKIFPDVDKCNEQRYDDRIAQALPILHELLQTQTRAHQQSFQDILSNVLQLNQSQIQNQEQIKAVSDGITLIQTALSRPVIIPGPLQSLLSDMTRDLSNMDVQQSSSSSSSLSAPMYSVPLSSTTLPSSSNSFDPSSFIQLEPFTMSRSVCTVQELWQEYTIGLNGRPSVQSQYENGAHGLKDASETEKRFYRRRMGVIKAVKELMKSREITGSEAAKFLDVHRQGLKNPSLDALQNWLSKASAIDILSV</sequence>
<accession>A0A4Q1BPX4</accession>
<dbReference type="GO" id="GO:0060963">
    <property type="term" value="P:positive regulation of ribosomal protein gene transcription by RNA polymerase II"/>
    <property type="evidence" value="ECO:0007669"/>
    <property type="project" value="TreeGrafter"/>
</dbReference>
<dbReference type="EMBL" id="SDIL01000026">
    <property type="protein sequence ID" value="RXK39822.1"/>
    <property type="molecule type" value="Genomic_DNA"/>
</dbReference>
<dbReference type="Proteomes" id="UP000289152">
    <property type="component" value="Unassembled WGS sequence"/>
</dbReference>
<dbReference type="InterPro" id="IPR022210">
    <property type="entry name" value="TF_GCR1-like"/>
</dbReference>
<evidence type="ECO:0008006" key="5">
    <source>
        <dbReference type="Google" id="ProtNLM"/>
    </source>
</evidence>